<reference evidence="2" key="1">
    <citation type="submission" date="2020-05" db="EMBL/GenBank/DDBJ databases">
        <title>Mycena genomes resolve the evolution of fungal bioluminescence.</title>
        <authorList>
            <person name="Tsai I.J."/>
        </authorList>
    </citation>
    <scope>NUCLEOTIDE SEQUENCE</scope>
    <source>
        <strain evidence="2">110903Hualien_Pintung</strain>
    </source>
</reference>
<proteinExistence type="predicted"/>
<dbReference type="EMBL" id="JACAZE010000001">
    <property type="protein sequence ID" value="KAF7322254.1"/>
    <property type="molecule type" value="Genomic_DNA"/>
</dbReference>
<comment type="caution">
    <text evidence="2">The sequence shown here is derived from an EMBL/GenBank/DDBJ whole genome shotgun (WGS) entry which is preliminary data.</text>
</comment>
<accession>A0A8H6WRV4</accession>
<dbReference type="AlphaFoldDB" id="A0A8H6WRV4"/>
<evidence type="ECO:0000313" key="3">
    <source>
        <dbReference type="Proteomes" id="UP000613580"/>
    </source>
</evidence>
<gene>
    <name evidence="2" type="ORF">HMN09_00002600</name>
</gene>
<organism evidence="2 3">
    <name type="scientific">Mycena chlorophos</name>
    <name type="common">Agaric fungus</name>
    <name type="synonym">Agaricus chlorophos</name>
    <dbReference type="NCBI Taxonomy" id="658473"/>
    <lineage>
        <taxon>Eukaryota</taxon>
        <taxon>Fungi</taxon>
        <taxon>Dikarya</taxon>
        <taxon>Basidiomycota</taxon>
        <taxon>Agaricomycotina</taxon>
        <taxon>Agaricomycetes</taxon>
        <taxon>Agaricomycetidae</taxon>
        <taxon>Agaricales</taxon>
        <taxon>Marasmiineae</taxon>
        <taxon>Mycenaceae</taxon>
        <taxon>Mycena</taxon>
    </lineage>
</organism>
<evidence type="ECO:0000256" key="1">
    <source>
        <dbReference type="SAM" id="MobiDB-lite"/>
    </source>
</evidence>
<keyword evidence="3" id="KW-1185">Reference proteome</keyword>
<sequence length="263" mass="27709">MPCVVGDGTDLGASSCRTYSDPTTRGMHHICRTTASCSVGGYGVLSDGSLLTAMTTLSPSPSDSSSARKRRPTEPSTSSSVPKKRRKAAASAVLTSDDDDGENMSRFPKHSAQAALASDLPSTSSAQEQDDRSTQAVLPQRNLEEDETIFAVQASAAQNILHWPTISASEIERPLGEVLSYTSRPPAMNVQYLDLKVSTGGAGGAGGSAQDQGGAGGTGLGGMVHMPMHIHHANMNTRPLKVHPMYKPLNNFWLVGEKITLCL</sequence>
<protein>
    <submittedName>
        <fullName evidence="2">Uncharacterized protein</fullName>
    </submittedName>
</protein>
<name>A0A8H6WRV4_MYCCL</name>
<dbReference type="Proteomes" id="UP000613580">
    <property type="component" value="Unassembled WGS sequence"/>
</dbReference>
<feature type="region of interest" description="Disordered" evidence="1">
    <location>
        <begin position="55"/>
        <end position="136"/>
    </location>
</feature>
<evidence type="ECO:0000313" key="2">
    <source>
        <dbReference type="EMBL" id="KAF7322254.1"/>
    </source>
</evidence>